<dbReference type="EMBL" id="CM040978">
    <property type="protein sequence ID" value="MCJ8731182.1"/>
    <property type="molecule type" value="Genomic_DNA"/>
</dbReference>
<feature type="non-terminal residue" evidence="1">
    <location>
        <position position="1"/>
    </location>
</feature>
<gene>
    <name evidence="1" type="ORF">PDJAM_G00196480</name>
</gene>
<keyword evidence="2" id="KW-1185">Reference proteome</keyword>
<comment type="caution">
    <text evidence="1">The sequence shown here is derived from an EMBL/GenBank/DDBJ whole genome shotgun (WGS) entry which is preliminary data.</text>
</comment>
<organism evidence="1 2">
    <name type="scientific">Pangasius djambal</name>
    <dbReference type="NCBI Taxonomy" id="1691987"/>
    <lineage>
        <taxon>Eukaryota</taxon>
        <taxon>Metazoa</taxon>
        <taxon>Chordata</taxon>
        <taxon>Craniata</taxon>
        <taxon>Vertebrata</taxon>
        <taxon>Euteleostomi</taxon>
        <taxon>Actinopterygii</taxon>
        <taxon>Neopterygii</taxon>
        <taxon>Teleostei</taxon>
        <taxon>Ostariophysi</taxon>
        <taxon>Siluriformes</taxon>
        <taxon>Pangasiidae</taxon>
        <taxon>Pangasius</taxon>
    </lineage>
</organism>
<evidence type="ECO:0000313" key="1">
    <source>
        <dbReference type="EMBL" id="MCJ8731182.1"/>
    </source>
</evidence>
<name>A0ACC5Y763_9TELE</name>
<sequence>SDSGDYTCRGQSSDSQSSEISDAVTLTVSGSPKAVVSVKPDTHVFIGETVTLRCDVQGGGSTQWSYSWFKDNIRLYEYGGNSFITEQQISIRSVGYSDSGYYTCSGQLSEISDAVTLTVSAKPK</sequence>
<proteinExistence type="predicted"/>
<feature type="non-terminal residue" evidence="1">
    <location>
        <position position="124"/>
    </location>
</feature>
<protein>
    <submittedName>
        <fullName evidence="1">Uncharacterized protein</fullName>
    </submittedName>
</protein>
<accession>A0ACC5Y763</accession>
<reference evidence="1" key="1">
    <citation type="submission" date="2020-02" db="EMBL/GenBank/DDBJ databases">
        <title>Genome sequencing of the panga catfish, Pangasius djambal.</title>
        <authorList>
            <person name="Wen M."/>
            <person name="Zahm M."/>
            <person name="Roques C."/>
            <person name="Cabau C."/>
            <person name="Klopp C."/>
            <person name="Donnadieu C."/>
            <person name="Jouanno E."/>
            <person name="Avarre J.-C."/>
            <person name="Campet M."/>
            <person name="Ha T."/>
            <person name="Dugue R."/>
            <person name="Lampietro C."/>
            <person name="Louis A."/>
            <person name="Herpin A."/>
            <person name="Echchiki A."/>
            <person name="Berthelot C."/>
            <person name="Parey E."/>
            <person name="Roest-Crollius H."/>
            <person name="Braasch I."/>
            <person name="Postlethwait J.H."/>
            <person name="Bobe J."/>
            <person name="Montfort J."/>
            <person name="Bouchez O."/>
            <person name="Begum T."/>
            <person name="Schartl M."/>
            <person name="Gustiano R."/>
            <person name="Guiguen Y."/>
        </authorList>
    </citation>
    <scope>NUCLEOTIDE SEQUENCE</scope>
    <source>
        <strain evidence="1">Pdj_M5554</strain>
    </source>
</reference>
<evidence type="ECO:0000313" key="2">
    <source>
        <dbReference type="Proteomes" id="UP000830395"/>
    </source>
</evidence>
<dbReference type="Proteomes" id="UP000830395">
    <property type="component" value="Chromosome 4"/>
</dbReference>